<keyword evidence="3" id="KW-1003">Cell membrane</keyword>
<evidence type="ECO:0000256" key="2">
    <source>
        <dbReference type="ARBA" id="ARBA00022448"/>
    </source>
</evidence>
<protein>
    <recommendedName>
        <fullName evidence="9">Major facilitator superfamily (MFS) profile domain-containing protein</fullName>
    </recommendedName>
</protein>
<keyword evidence="11" id="KW-1185">Reference proteome</keyword>
<evidence type="ECO:0000313" key="10">
    <source>
        <dbReference type="EMBL" id="CAF9913421.1"/>
    </source>
</evidence>
<comment type="similarity">
    <text evidence="7">Belongs to the major facilitator superfamily. DHA1 family. Polyamines/proton antiporter (TC 2.A.1.2.16) subfamily.</text>
</comment>
<dbReference type="PROSITE" id="PS50850">
    <property type="entry name" value="MFS"/>
    <property type="match status" value="1"/>
</dbReference>
<feature type="transmembrane region" description="Helical" evidence="8">
    <location>
        <begin position="305"/>
        <end position="332"/>
    </location>
</feature>
<reference evidence="10" key="1">
    <citation type="submission" date="2021-03" db="EMBL/GenBank/DDBJ databases">
        <authorList>
            <person name="Tagirdzhanova G."/>
        </authorList>
    </citation>
    <scope>NUCLEOTIDE SEQUENCE</scope>
</reference>
<dbReference type="Gene3D" id="1.20.1250.20">
    <property type="entry name" value="MFS general substrate transporter like domains"/>
    <property type="match status" value="1"/>
</dbReference>
<organism evidence="10 11">
    <name type="scientific">Alectoria fallacina</name>
    <dbReference type="NCBI Taxonomy" id="1903189"/>
    <lineage>
        <taxon>Eukaryota</taxon>
        <taxon>Fungi</taxon>
        <taxon>Dikarya</taxon>
        <taxon>Ascomycota</taxon>
        <taxon>Pezizomycotina</taxon>
        <taxon>Lecanoromycetes</taxon>
        <taxon>OSLEUM clade</taxon>
        <taxon>Lecanoromycetidae</taxon>
        <taxon>Lecanorales</taxon>
        <taxon>Lecanorineae</taxon>
        <taxon>Parmeliaceae</taxon>
        <taxon>Alectoria</taxon>
    </lineage>
</organism>
<evidence type="ECO:0000256" key="1">
    <source>
        <dbReference type="ARBA" id="ARBA00004651"/>
    </source>
</evidence>
<dbReference type="GO" id="GO:0022857">
    <property type="term" value="F:transmembrane transporter activity"/>
    <property type="evidence" value="ECO:0007669"/>
    <property type="project" value="InterPro"/>
</dbReference>
<comment type="caution">
    <text evidence="10">The sequence shown here is derived from an EMBL/GenBank/DDBJ whole genome shotgun (WGS) entry which is preliminary data.</text>
</comment>
<evidence type="ECO:0000256" key="6">
    <source>
        <dbReference type="ARBA" id="ARBA00023136"/>
    </source>
</evidence>
<dbReference type="InterPro" id="IPR020846">
    <property type="entry name" value="MFS_dom"/>
</dbReference>
<dbReference type="SUPFAM" id="SSF103473">
    <property type="entry name" value="MFS general substrate transporter"/>
    <property type="match status" value="1"/>
</dbReference>
<dbReference type="FunFam" id="1.20.1250.20:FF:000011">
    <property type="entry name" value="MFS multidrug transporter, putative"/>
    <property type="match status" value="1"/>
</dbReference>
<gene>
    <name evidence="10" type="ORF">ALECFALPRED_008805</name>
</gene>
<dbReference type="InterPro" id="IPR036259">
    <property type="entry name" value="MFS_trans_sf"/>
</dbReference>
<feature type="transmembrane region" description="Helical" evidence="8">
    <location>
        <begin position="274"/>
        <end position="293"/>
    </location>
</feature>
<sequence length="490" mass="54461">MCSQSKNDVESNEHTSQGIKFAEYENPQRWKAGKKCKFFVTLFWGKVETVNLGMCTTIVVSMTATVAFCSSIYTAAIEVIADHYGCSRLVSTLGVTTFLLGIATGPLLFAPLSEVWGRLTIFRITLLLFVLSQIGCALAPNIAAMLTFRFLAGFFGSPTVTNSGGSITDIWPQWHRSVPLALFTAASFLGPVIAPTVGGFISEYTLWQWNFWLIVILSGAVYIAMVVYLPETYYPKILRDRARRQGEMVEHKDIKTELYVNLTRPWIMLLREPILFTLSLYMALVYGILYLDFTAYPIVYQQSRGWSAGIAGLSFLGIAIGMAIATIGSPYINRVHGHYVRKLGGPQPEARLPHLIVLSWLMPLGLFWFAWTAVPPRHWISGILAGLPFGLGLVPLFLGITSYLTDCYGQYAASALAANAVLRSLFGAAFPLFARQMYGELGTPWATSLLGFLTLIMAPLPWVFYRFGPRLRAMSKYHLQTMKAQEEAAE</sequence>
<comment type="subcellular location">
    <subcellularLocation>
        <location evidence="1">Cell membrane</location>
        <topology evidence="1">Multi-pass membrane protein</topology>
    </subcellularLocation>
</comment>
<keyword evidence="5 8" id="KW-1133">Transmembrane helix</keyword>
<dbReference type="CDD" id="cd17323">
    <property type="entry name" value="MFS_Tpo1_MDR_like"/>
    <property type="match status" value="1"/>
</dbReference>
<evidence type="ECO:0000259" key="9">
    <source>
        <dbReference type="PROSITE" id="PS50850"/>
    </source>
</evidence>
<evidence type="ECO:0000256" key="7">
    <source>
        <dbReference type="ARBA" id="ARBA00038459"/>
    </source>
</evidence>
<feature type="transmembrane region" description="Helical" evidence="8">
    <location>
        <begin position="383"/>
        <end position="404"/>
    </location>
</feature>
<evidence type="ECO:0000313" key="11">
    <source>
        <dbReference type="Proteomes" id="UP000664203"/>
    </source>
</evidence>
<dbReference type="Proteomes" id="UP000664203">
    <property type="component" value="Unassembled WGS sequence"/>
</dbReference>
<feature type="transmembrane region" description="Helical" evidence="8">
    <location>
        <begin position="121"/>
        <end position="139"/>
    </location>
</feature>
<feature type="transmembrane region" description="Helical" evidence="8">
    <location>
        <begin position="207"/>
        <end position="229"/>
    </location>
</feature>
<feature type="transmembrane region" description="Helical" evidence="8">
    <location>
        <begin position="445"/>
        <end position="465"/>
    </location>
</feature>
<dbReference type="AlphaFoldDB" id="A0A8H3ETZ8"/>
<feature type="domain" description="Major facilitator superfamily (MFS) profile" evidence="9">
    <location>
        <begin position="49"/>
        <end position="469"/>
    </location>
</feature>
<keyword evidence="4 8" id="KW-0812">Transmembrane</keyword>
<feature type="transmembrane region" description="Helical" evidence="8">
    <location>
        <begin position="180"/>
        <end position="201"/>
    </location>
</feature>
<dbReference type="PANTHER" id="PTHR23502:SF186">
    <property type="entry name" value="MAJOR FACILITATOR SUPERFAMILY (MFS) PROFILE DOMAIN-CONTAINING PROTEIN"/>
    <property type="match status" value="1"/>
</dbReference>
<dbReference type="Pfam" id="PF07690">
    <property type="entry name" value="MFS_1"/>
    <property type="match status" value="1"/>
</dbReference>
<name>A0A8H3ETZ8_9LECA</name>
<keyword evidence="6 8" id="KW-0472">Membrane</keyword>
<feature type="transmembrane region" description="Helical" evidence="8">
    <location>
        <begin position="352"/>
        <end position="371"/>
    </location>
</feature>
<feature type="transmembrane region" description="Helical" evidence="8">
    <location>
        <begin position="89"/>
        <end position="109"/>
    </location>
</feature>
<feature type="transmembrane region" description="Helical" evidence="8">
    <location>
        <begin position="411"/>
        <end position="433"/>
    </location>
</feature>
<feature type="transmembrane region" description="Helical" evidence="8">
    <location>
        <begin position="50"/>
        <end position="77"/>
    </location>
</feature>
<dbReference type="OrthoDB" id="446368at2759"/>
<dbReference type="GO" id="GO:0005886">
    <property type="term" value="C:plasma membrane"/>
    <property type="evidence" value="ECO:0007669"/>
    <property type="project" value="UniProtKB-SubCell"/>
</dbReference>
<evidence type="ECO:0000256" key="5">
    <source>
        <dbReference type="ARBA" id="ARBA00022989"/>
    </source>
</evidence>
<dbReference type="PANTHER" id="PTHR23502">
    <property type="entry name" value="MAJOR FACILITATOR SUPERFAMILY"/>
    <property type="match status" value="1"/>
</dbReference>
<keyword evidence="2" id="KW-0813">Transport</keyword>
<accession>A0A8H3ETZ8</accession>
<evidence type="ECO:0000256" key="4">
    <source>
        <dbReference type="ARBA" id="ARBA00022692"/>
    </source>
</evidence>
<dbReference type="InterPro" id="IPR011701">
    <property type="entry name" value="MFS"/>
</dbReference>
<dbReference type="EMBL" id="CAJPDR010000062">
    <property type="protein sequence ID" value="CAF9913421.1"/>
    <property type="molecule type" value="Genomic_DNA"/>
</dbReference>
<proteinExistence type="inferred from homology"/>
<evidence type="ECO:0000256" key="3">
    <source>
        <dbReference type="ARBA" id="ARBA00022475"/>
    </source>
</evidence>
<evidence type="ECO:0000256" key="8">
    <source>
        <dbReference type="SAM" id="Phobius"/>
    </source>
</evidence>